<feature type="signal peptide" evidence="3">
    <location>
        <begin position="1"/>
        <end position="15"/>
    </location>
</feature>
<dbReference type="InterPro" id="IPR042235">
    <property type="entry name" value="ZP-C_dom"/>
</dbReference>
<dbReference type="Proteomes" id="UP000289886">
    <property type="component" value="Unassembled WGS sequence"/>
</dbReference>
<dbReference type="PANTHER" id="PTHR14002:SF60">
    <property type="entry name" value="ZP DOMAIN-CONTAINING PROTEIN"/>
    <property type="match status" value="1"/>
</dbReference>
<accession>A0A444U1Q2</accession>
<gene>
    <name evidence="5" type="ORF">EOD39_9115</name>
</gene>
<feature type="chain" id="PRO_5019202083" description="ZP domain-containing protein" evidence="3">
    <location>
        <begin position="16"/>
        <end position="153"/>
    </location>
</feature>
<feature type="domain" description="ZP" evidence="4">
    <location>
        <begin position="1"/>
        <end position="153"/>
    </location>
</feature>
<name>A0A444U1Q2_ACIRT</name>
<evidence type="ECO:0000313" key="5">
    <source>
        <dbReference type="EMBL" id="RXM29117.1"/>
    </source>
</evidence>
<comment type="caution">
    <text evidence="5">The sequence shown here is derived from an EMBL/GenBank/DDBJ whole genome shotgun (WGS) entry which is preliminary data.</text>
</comment>
<evidence type="ECO:0000313" key="6">
    <source>
        <dbReference type="Proteomes" id="UP000289886"/>
    </source>
</evidence>
<dbReference type="EMBL" id="SCEB01215528">
    <property type="protein sequence ID" value="RXM29117.1"/>
    <property type="molecule type" value="Genomic_DNA"/>
</dbReference>
<organism evidence="5 6">
    <name type="scientific">Acipenser ruthenus</name>
    <name type="common">Sterlet sturgeon</name>
    <dbReference type="NCBI Taxonomy" id="7906"/>
    <lineage>
        <taxon>Eukaryota</taxon>
        <taxon>Metazoa</taxon>
        <taxon>Chordata</taxon>
        <taxon>Craniata</taxon>
        <taxon>Vertebrata</taxon>
        <taxon>Euteleostomi</taxon>
        <taxon>Actinopterygii</taxon>
        <taxon>Chondrostei</taxon>
        <taxon>Acipenseriformes</taxon>
        <taxon>Acipenseridae</taxon>
        <taxon>Acipenser</taxon>
    </lineage>
</organism>
<dbReference type="InterPro" id="IPR001507">
    <property type="entry name" value="ZP_dom"/>
</dbReference>
<evidence type="ECO:0000256" key="1">
    <source>
        <dbReference type="ARBA" id="ARBA00022729"/>
    </source>
</evidence>
<evidence type="ECO:0000259" key="4">
    <source>
        <dbReference type="PROSITE" id="PS51034"/>
    </source>
</evidence>
<keyword evidence="6" id="KW-1185">Reference proteome</keyword>
<proteinExistence type="predicted"/>
<sequence length="153" mass="17387">MLLFIVLWLAVQSHSDFIVFKHTVYTTHQSRQVVTRTDLTLAWECVYPREYLLQTQPGLDPSSVPVSVVLIKYNSSGILQLRMTLHKDNTFSDDLLPEDVLYWPSSNVFFEVTLGAPQGTFADGFVLEVVSCWATQTPNSAEEPKTFFLKGRL</sequence>
<evidence type="ECO:0000256" key="2">
    <source>
        <dbReference type="ARBA" id="ARBA00023157"/>
    </source>
</evidence>
<dbReference type="PANTHER" id="PTHR14002">
    <property type="entry name" value="ENDOGLIN/TGF-BETA RECEPTOR TYPE III"/>
    <property type="match status" value="1"/>
</dbReference>
<dbReference type="Gene3D" id="2.60.40.4100">
    <property type="entry name" value="Zona pellucida, ZP-C domain"/>
    <property type="match status" value="1"/>
</dbReference>
<keyword evidence="1 3" id="KW-0732">Signal</keyword>
<dbReference type="PROSITE" id="PS51034">
    <property type="entry name" value="ZP_2"/>
    <property type="match status" value="1"/>
</dbReference>
<reference evidence="5 6" key="1">
    <citation type="submission" date="2019-01" db="EMBL/GenBank/DDBJ databases">
        <title>Draft Genome and Complete Hox-Cluster Characterization of the Sterlet Sturgeon (Acipenser ruthenus).</title>
        <authorList>
            <person name="Wei Q."/>
        </authorList>
    </citation>
    <scope>NUCLEOTIDE SEQUENCE [LARGE SCALE GENOMIC DNA]</scope>
    <source>
        <strain evidence="5">WHYD16114868_AA</strain>
        <tissue evidence="5">Blood</tissue>
    </source>
</reference>
<protein>
    <recommendedName>
        <fullName evidence="4">ZP domain-containing protein</fullName>
    </recommendedName>
</protein>
<dbReference type="AlphaFoldDB" id="A0A444U1Q2"/>
<keyword evidence="2" id="KW-1015">Disulfide bond</keyword>
<evidence type="ECO:0000256" key="3">
    <source>
        <dbReference type="SAM" id="SignalP"/>
    </source>
</evidence>